<organism evidence="1 2">
    <name type="scientific">Methylophaga nitratireducenticrescens</name>
    <dbReference type="NCBI Taxonomy" id="754476"/>
    <lineage>
        <taxon>Bacteria</taxon>
        <taxon>Pseudomonadati</taxon>
        <taxon>Pseudomonadota</taxon>
        <taxon>Gammaproteobacteria</taxon>
        <taxon>Thiotrichales</taxon>
        <taxon>Piscirickettsiaceae</taxon>
        <taxon>Methylophaga</taxon>
    </lineage>
</organism>
<dbReference type="PATRIC" id="fig|754476.3.peg.2675"/>
<protein>
    <submittedName>
        <fullName evidence="1">Uncharacterized protein</fullName>
    </submittedName>
</protein>
<keyword evidence="2" id="KW-1185">Reference proteome</keyword>
<dbReference type="HOGENOM" id="CLU_3045228_0_0_6"/>
<name>I1XM94_METNJ</name>
<dbReference type="EMBL" id="CP003390">
    <property type="protein sequence ID" value="AFI85513.1"/>
    <property type="molecule type" value="Genomic_DNA"/>
</dbReference>
<sequence length="54" mass="6343">MIREKGQMQEYEYRVDGDQILIELSEEDEEILIINDDGSLSPKGLKNIYLIKQE</sequence>
<evidence type="ECO:0000313" key="1">
    <source>
        <dbReference type="EMBL" id="AFI85513.1"/>
    </source>
</evidence>
<accession>I1XM94</accession>
<dbReference type="Proteomes" id="UP000009144">
    <property type="component" value="Chromosome"/>
</dbReference>
<evidence type="ECO:0000313" key="2">
    <source>
        <dbReference type="Proteomes" id="UP000009144"/>
    </source>
</evidence>
<reference evidence="1 2" key="1">
    <citation type="journal article" date="2012" name="J. Bacteriol.">
        <title>Complete genome sequences of Methylophaga sp. strain JAM1 and Methylophaga sp. strain JAM7.</title>
        <authorList>
            <person name="Villeneuve C."/>
            <person name="Martineau C."/>
            <person name="Mauffrey F."/>
            <person name="Villemur R."/>
        </authorList>
    </citation>
    <scope>NUCLEOTIDE SEQUENCE [LARGE SCALE GENOMIC DNA]</scope>
    <source>
        <strain evidence="1 2">JAM1</strain>
    </source>
</reference>
<proteinExistence type="predicted"/>
<gene>
    <name evidence="1" type="ordered locus">Q7A_2727</name>
</gene>
<reference evidence="1 2" key="2">
    <citation type="journal article" date="2013" name="Int. J. Syst. Evol. Microbiol.">
        <title>Methylophaga nitratireducenticrescens sp. nov. and Methylophaga frappieri sp. nov., isolated from the biofilm of the methanol-fed denitrification system treating the seawater at the Montreal Biodome.</title>
        <authorList>
            <person name="Villeneuve C."/>
            <person name="Martineau C."/>
            <person name="Mauffrey F."/>
            <person name="Villemur R."/>
        </authorList>
    </citation>
    <scope>NUCLEOTIDE SEQUENCE [LARGE SCALE GENOMIC DNA]</scope>
    <source>
        <strain evidence="1 2">JAM1</strain>
    </source>
</reference>
<dbReference type="AlphaFoldDB" id="I1XM94"/>